<reference evidence="1" key="3">
    <citation type="submission" date="2025-08" db="UniProtKB">
        <authorList>
            <consortium name="Ensembl"/>
        </authorList>
    </citation>
    <scope>IDENTIFICATION</scope>
</reference>
<dbReference type="Ensembl" id="ENSCINT00000035698.1">
    <property type="protein sequence ID" value="ENSCINP00000035014.1"/>
    <property type="gene ID" value="ENSCING00000020484.1"/>
</dbReference>
<dbReference type="InParanoid" id="H2XZD0"/>
<dbReference type="GeneTree" id="ENSGT00390000012175"/>
<accession>H2XZD0</accession>
<proteinExistence type="predicted"/>
<reference evidence="2" key="1">
    <citation type="journal article" date="2002" name="Science">
        <title>The draft genome of Ciona intestinalis: insights into chordate and vertebrate origins.</title>
        <authorList>
            <person name="Dehal P."/>
            <person name="Satou Y."/>
            <person name="Campbell R.K."/>
            <person name="Chapman J."/>
            <person name="Degnan B."/>
            <person name="De Tomaso A."/>
            <person name="Davidson B."/>
            <person name="Di Gregorio A."/>
            <person name="Gelpke M."/>
            <person name="Goodstein D.M."/>
            <person name="Harafuji N."/>
            <person name="Hastings K.E."/>
            <person name="Ho I."/>
            <person name="Hotta K."/>
            <person name="Huang W."/>
            <person name="Kawashima T."/>
            <person name="Lemaire P."/>
            <person name="Martinez D."/>
            <person name="Meinertzhagen I.A."/>
            <person name="Necula S."/>
            <person name="Nonaka M."/>
            <person name="Putnam N."/>
            <person name="Rash S."/>
            <person name="Saiga H."/>
            <person name="Satake M."/>
            <person name="Terry A."/>
            <person name="Yamada L."/>
            <person name="Wang H.G."/>
            <person name="Awazu S."/>
            <person name="Azumi K."/>
            <person name="Boore J."/>
            <person name="Branno M."/>
            <person name="Chin-Bow S."/>
            <person name="DeSantis R."/>
            <person name="Doyle S."/>
            <person name="Francino P."/>
            <person name="Keys D.N."/>
            <person name="Haga S."/>
            <person name="Hayashi H."/>
            <person name="Hino K."/>
            <person name="Imai K.S."/>
            <person name="Inaba K."/>
            <person name="Kano S."/>
            <person name="Kobayashi K."/>
            <person name="Kobayashi M."/>
            <person name="Lee B.I."/>
            <person name="Makabe K.W."/>
            <person name="Manohar C."/>
            <person name="Matassi G."/>
            <person name="Medina M."/>
            <person name="Mochizuki Y."/>
            <person name="Mount S."/>
            <person name="Morishita T."/>
            <person name="Miura S."/>
            <person name="Nakayama A."/>
            <person name="Nishizaka S."/>
            <person name="Nomoto H."/>
            <person name="Ohta F."/>
            <person name="Oishi K."/>
            <person name="Rigoutsos I."/>
            <person name="Sano M."/>
            <person name="Sasaki A."/>
            <person name="Sasakura Y."/>
            <person name="Shoguchi E."/>
            <person name="Shin-i T."/>
            <person name="Spagnuolo A."/>
            <person name="Stainier D."/>
            <person name="Suzuki M.M."/>
            <person name="Tassy O."/>
            <person name="Takatori N."/>
            <person name="Tokuoka M."/>
            <person name="Yagi K."/>
            <person name="Yoshizaki F."/>
            <person name="Wada S."/>
            <person name="Zhang C."/>
            <person name="Hyatt P.D."/>
            <person name="Larimer F."/>
            <person name="Detter C."/>
            <person name="Doggett N."/>
            <person name="Glavina T."/>
            <person name="Hawkins T."/>
            <person name="Richardson P."/>
            <person name="Lucas S."/>
            <person name="Kohara Y."/>
            <person name="Levine M."/>
            <person name="Satoh N."/>
            <person name="Rokhsar D.S."/>
        </authorList>
    </citation>
    <scope>NUCLEOTIDE SEQUENCE [LARGE SCALE GENOMIC DNA]</scope>
</reference>
<reference evidence="1" key="2">
    <citation type="journal article" date="2008" name="Genome Biol.">
        <title>Improved genome assembly and evidence-based global gene model set for the chordate Ciona intestinalis: new insight into intron and operon populations.</title>
        <authorList>
            <person name="Satou Y."/>
            <person name="Mineta K."/>
            <person name="Ogasawara M."/>
            <person name="Sasakura Y."/>
            <person name="Shoguchi E."/>
            <person name="Ueno K."/>
            <person name="Yamada L."/>
            <person name="Matsumoto J."/>
            <person name="Wasserscheid J."/>
            <person name="Dewar K."/>
            <person name="Wiley G.B."/>
            <person name="Macmil S.L."/>
            <person name="Roe B.A."/>
            <person name="Zeller R.W."/>
            <person name="Hastings K.E."/>
            <person name="Lemaire P."/>
            <person name="Lindquist E."/>
            <person name="Endo T."/>
            <person name="Hotta K."/>
            <person name="Inaba K."/>
        </authorList>
    </citation>
    <scope>NUCLEOTIDE SEQUENCE [LARGE SCALE GENOMIC DNA]</scope>
    <source>
        <strain evidence="1">wild type</strain>
    </source>
</reference>
<sequence length="155" mass="18102">MEGDSWTTSDCYRCYCWKRKIQVKSCLEIENRTSEITNWYFPSIRKSTLLSMLQARFRNAPREVIVTRNESLHIACPVLPDPVPNPITGTTFYPLLRQINYVLEILGKGCCSLYGYPASVHSDCESVWDPQYCRYLVLDRRTRQPCRYQYGLVGK</sequence>
<name>H2XZD0_CIOIN</name>
<dbReference type="EMBL" id="EAAA01002841">
    <property type="status" value="NOT_ANNOTATED_CDS"/>
    <property type="molecule type" value="Genomic_DNA"/>
</dbReference>
<organism evidence="1 2">
    <name type="scientific">Ciona intestinalis</name>
    <name type="common">Transparent sea squirt</name>
    <name type="synonym">Ascidia intestinalis</name>
    <dbReference type="NCBI Taxonomy" id="7719"/>
    <lineage>
        <taxon>Eukaryota</taxon>
        <taxon>Metazoa</taxon>
        <taxon>Chordata</taxon>
        <taxon>Tunicata</taxon>
        <taxon>Ascidiacea</taxon>
        <taxon>Phlebobranchia</taxon>
        <taxon>Cionidae</taxon>
        <taxon>Ciona</taxon>
    </lineage>
</organism>
<keyword evidence="2" id="KW-1185">Reference proteome</keyword>
<protein>
    <submittedName>
        <fullName evidence="1">Uncharacterized protein</fullName>
    </submittedName>
</protein>
<dbReference type="Proteomes" id="UP000008144">
    <property type="component" value="Chromosome 9"/>
</dbReference>
<evidence type="ECO:0000313" key="1">
    <source>
        <dbReference type="Ensembl" id="ENSCINP00000035014.1"/>
    </source>
</evidence>
<reference evidence="1" key="4">
    <citation type="submission" date="2025-09" db="UniProtKB">
        <authorList>
            <consortium name="Ensembl"/>
        </authorList>
    </citation>
    <scope>IDENTIFICATION</scope>
</reference>
<dbReference type="HOGENOM" id="CLU_1694873_0_0_1"/>
<dbReference type="AlphaFoldDB" id="H2XZD0"/>
<evidence type="ECO:0000313" key="2">
    <source>
        <dbReference type="Proteomes" id="UP000008144"/>
    </source>
</evidence>